<feature type="signal peptide" evidence="11">
    <location>
        <begin position="1"/>
        <end position="21"/>
    </location>
</feature>
<evidence type="ECO:0000256" key="7">
    <source>
        <dbReference type="ARBA" id="ARBA00037565"/>
    </source>
</evidence>
<comment type="function">
    <text evidence="7">Is probably involved in a pathway contributing to genomic integrity.</text>
</comment>
<dbReference type="HOGENOM" id="CLU_068820_0_0_1"/>
<evidence type="ECO:0000256" key="8">
    <source>
        <dbReference type="ARBA" id="ARBA00038311"/>
    </source>
</evidence>
<keyword evidence="4" id="KW-0256">Endoplasmic reticulum</keyword>
<evidence type="ECO:0000256" key="10">
    <source>
        <dbReference type="SAM" id="Phobius"/>
    </source>
</evidence>
<dbReference type="AlphaFoldDB" id="Q0UDM4"/>
<evidence type="ECO:0008006" key="14">
    <source>
        <dbReference type="Google" id="ProtNLM"/>
    </source>
</evidence>
<dbReference type="PANTHER" id="PTHR12924">
    <property type="entry name" value="TRANSLOCON-ASSOCIATED PROTEIN, ALPHA SUBUNIT"/>
    <property type="match status" value="1"/>
</dbReference>
<dbReference type="GO" id="GO:0005789">
    <property type="term" value="C:endoplasmic reticulum membrane"/>
    <property type="evidence" value="ECO:0007669"/>
    <property type="project" value="UniProtKB-SubCell"/>
</dbReference>
<keyword evidence="3 11" id="KW-0732">Signal</keyword>
<evidence type="ECO:0000313" key="13">
    <source>
        <dbReference type="Proteomes" id="UP000001055"/>
    </source>
</evidence>
<evidence type="ECO:0000256" key="4">
    <source>
        <dbReference type="ARBA" id="ARBA00022824"/>
    </source>
</evidence>
<keyword evidence="2 10" id="KW-0812">Transmembrane</keyword>
<accession>Q0UDM4</accession>
<dbReference type="EMBL" id="CH445340">
    <property type="protein sequence ID" value="EAT82475.2"/>
    <property type="molecule type" value="Genomic_DNA"/>
</dbReference>
<evidence type="ECO:0000256" key="1">
    <source>
        <dbReference type="ARBA" id="ARBA00004115"/>
    </source>
</evidence>
<keyword evidence="6 10" id="KW-0472">Membrane</keyword>
<evidence type="ECO:0000256" key="2">
    <source>
        <dbReference type="ARBA" id="ARBA00022692"/>
    </source>
</evidence>
<dbReference type="GeneID" id="5977328"/>
<protein>
    <recommendedName>
        <fullName evidence="14">Translocon-associated protein subunit alpha</fullName>
    </recommendedName>
</protein>
<feature type="transmembrane region" description="Helical" evidence="10">
    <location>
        <begin position="188"/>
        <end position="210"/>
    </location>
</feature>
<dbReference type="InterPro" id="IPR005595">
    <property type="entry name" value="TRAP_alpha"/>
</dbReference>
<organism evidence="12 13">
    <name type="scientific">Phaeosphaeria nodorum (strain SN15 / ATCC MYA-4574 / FGSC 10173)</name>
    <name type="common">Glume blotch fungus</name>
    <name type="synonym">Parastagonospora nodorum</name>
    <dbReference type="NCBI Taxonomy" id="321614"/>
    <lineage>
        <taxon>Eukaryota</taxon>
        <taxon>Fungi</taxon>
        <taxon>Dikarya</taxon>
        <taxon>Ascomycota</taxon>
        <taxon>Pezizomycotina</taxon>
        <taxon>Dothideomycetes</taxon>
        <taxon>Pleosporomycetidae</taxon>
        <taxon>Pleosporales</taxon>
        <taxon>Pleosporineae</taxon>
        <taxon>Phaeosphaeriaceae</taxon>
        <taxon>Parastagonospora</taxon>
    </lineage>
</organism>
<dbReference type="RefSeq" id="XP_001800422.1">
    <property type="nucleotide sequence ID" value="XM_001800370.1"/>
</dbReference>
<keyword evidence="5 10" id="KW-1133">Transmembrane helix</keyword>
<dbReference type="VEuPathDB" id="FungiDB:JI435_101400"/>
<dbReference type="GO" id="GO:0005783">
    <property type="term" value="C:endoplasmic reticulum"/>
    <property type="evidence" value="ECO:0000318"/>
    <property type="project" value="GO_Central"/>
</dbReference>
<comment type="similarity">
    <text evidence="8">Belongs to the IRC22 family.</text>
</comment>
<dbReference type="eggNOG" id="ENOG502S7BF">
    <property type="taxonomic scope" value="Eukaryota"/>
</dbReference>
<feature type="region of interest" description="Disordered" evidence="9">
    <location>
        <begin position="264"/>
        <end position="289"/>
    </location>
</feature>
<evidence type="ECO:0000256" key="9">
    <source>
        <dbReference type="SAM" id="MobiDB-lite"/>
    </source>
</evidence>
<gene>
    <name evidence="12" type="ORF">SNOG_10140</name>
</gene>
<evidence type="ECO:0000256" key="6">
    <source>
        <dbReference type="ARBA" id="ARBA00023136"/>
    </source>
</evidence>
<dbReference type="Proteomes" id="UP000001055">
    <property type="component" value="Unassembled WGS sequence"/>
</dbReference>
<feature type="region of interest" description="Disordered" evidence="9">
    <location>
        <begin position="217"/>
        <end position="238"/>
    </location>
</feature>
<dbReference type="PANTHER" id="PTHR12924:SF0">
    <property type="entry name" value="TRANSLOCON-ASSOCIATED PROTEIN SUBUNIT ALPHA"/>
    <property type="match status" value="1"/>
</dbReference>
<dbReference type="STRING" id="321614.Q0UDM4"/>
<dbReference type="InParanoid" id="Q0UDM4"/>
<sequence>MVAWKLSSLLLLSLGALNAFAAIDVEKVAEEPVTPNLNVKVSVSFPQSEIFGIKLVNGHATEARLSVSNNEPTPIGVSLVGGSLSVEQAGESRIIRNLTTQKYSIEVPAGAEETIPYSFTTDQHPQDLRLLLTAVLRDQKNSFYTVPVYNETVTIVEGATSFFDPQMYVSMRMPYSLSITLANAHNSIFLYLVVLSVFGGISYFVYNTWITTFFPQKKGRGKGGERAKKSSLGSKKVDPADQVAVVGADGPAVTSGAKAYDESWIPASHLQRPEAKRVRSGTPKTKPKA</sequence>
<evidence type="ECO:0000256" key="5">
    <source>
        <dbReference type="ARBA" id="ARBA00022989"/>
    </source>
</evidence>
<dbReference type="Pfam" id="PF03896">
    <property type="entry name" value="TRAP_alpha"/>
    <property type="match status" value="1"/>
</dbReference>
<evidence type="ECO:0000256" key="3">
    <source>
        <dbReference type="ARBA" id="ARBA00022729"/>
    </source>
</evidence>
<comment type="subcellular location">
    <subcellularLocation>
        <location evidence="1">Endoplasmic reticulum membrane</location>
        <topology evidence="1">Single-pass type I membrane protein</topology>
    </subcellularLocation>
</comment>
<dbReference type="KEGG" id="pno:SNOG_10140"/>
<proteinExistence type="inferred from homology"/>
<feature type="chain" id="PRO_5004177877" description="Translocon-associated protein subunit alpha" evidence="11">
    <location>
        <begin position="22"/>
        <end position="289"/>
    </location>
</feature>
<evidence type="ECO:0000256" key="11">
    <source>
        <dbReference type="SAM" id="SignalP"/>
    </source>
</evidence>
<name>Q0UDM4_PHANO</name>
<reference evidence="13" key="1">
    <citation type="journal article" date="2007" name="Plant Cell">
        <title>Dothideomycete-plant interactions illuminated by genome sequencing and EST analysis of the wheat pathogen Stagonospora nodorum.</title>
        <authorList>
            <person name="Hane J.K."/>
            <person name="Lowe R.G."/>
            <person name="Solomon P.S."/>
            <person name="Tan K.C."/>
            <person name="Schoch C.L."/>
            <person name="Spatafora J.W."/>
            <person name="Crous P.W."/>
            <person name="Kodira C."/>
            <person name="Birren B.W."/>
            <person name="Galagan J.E."/>
            <person name="Torriani S.F."/>
            <person name="McDonald B.A."/>
            <person name="Oliver R.P."/>
        </authorList>
    </citation>
    <scope>NUCLEOTIDE SEQUENCE [LARGE SCALE GENOMIC DNA]</scope>
    <source>
        <strain evidence="13">SN15 / ATCC MYA-4574 / FGSC 10173</strain>
    </source>
</reference>
<evidence type="ECO:0000313" key="12">
    <source>
        <dbReference type="EMBL" id="EAT82475.2"/>
    </source>
</evidence>